<dbReference type="AlphaFoldDB" id="A0AA35KVB1"/>
<accession>A0AA35KVB1</accession>
<evidence type="ECO:0000313" key="2">
    <source>
        <dbReference type="Proteomes" id="UP001178461"/>
    </source>
</evidence>
<dbReference type="Proteomes" id="UP001178461">
    <property type="component" value="Chromosome 9"/>
</dbReference>
<name>A0AA35KVB1_9SAUR</name>
<protein>
    <submittedName>
        <fullName evidence="1">Uncharacterized protein</fullName>
    </submittedName>
</protein>
<dbReference type="EMBL" id="OX395134">
    <property type="protein sequence ID" value="CAI5784321.1"/>
    <property type="molecule type" value="Genomic_DNA"/>
</dbReference>
<organism evidence="1 2">
    <name type="scientific">Podarcis lilfordi</name>
    <name type="common">Lilford's wall lizard</name>
    <dbReference type="NCBI Taxonomy" id="74358"/>
    <lineage>
        <taxon>Eukaryota</taxon>
        <taxon>Metazoa</taxon>
        <taxon>Chordata</taxon>
        <taxon>Craniata</taxon>
        <taxon>Vertebrata</taxon>
        <taxon>Euteleostomi</taxon>
        <taxon>Lepidosauria</taxon>
        <taxon>Squamata</taxon>
        <taxon>Bifurcata</taxon>
        <taxon>Unidentata</taxon>
        <taxon>Episquamata</taxon>
        <taxon>Laterata</taxon>
        <taxon>Lacertibaenia</taxon>
        <taxon>Lacertidae</taxon>
        <taxon>Podarcis</taxon>
    </lineage>
</organism>
<evidence type="ECO:0000313" key="1">
    <source>
        <dbReference type="EMBL" id="CAI5784321.1"/>
    </source>
</evidence>
<sequence>MVEIKAFSQKLFLECLLTPTSLSRAQYFSHPRAKPHKATFLGALAGKKQHSLRIRDVGSRRPCGEQLGSCQQFQCTSCQVRGRNCHPFLSGHTARTGEKATAERRYLEEQETDFTDNDRRVHCHGPRSGPKAILCGHAGGVGRNTTPMQTVSHLYCSKVWNCEKYVDKSDIKMFRKFQA</sequence>
<proteinExistence type="predicted"/>
<gene>
    <name evidence="1" type="ORF">PODLI_1B004985</name>
</gene>
<reference evidence="1" key="1">
    <citation type="submission" date="2022-12" db="EMBL/GenBank/DDBJ databases">
        <authorList>
            <person name="Alioto T."/>
            <person name="Alioto T."/>
            <person name="Gomez Garrido J."/>
        </authorList>
    </citation>
    <scope>NUCLEOTIDE SEQUENCE</scope>
</reference>
<keyword evidence="2" id="KW-1185">Reference proteome</keyword>